<name>A0A7W9CJR9_9CAUL</name>
<dbReference type="AlphaFoldDB" id="A0A7W9CJR9"/>
<evidence type="ECO:0000256" key="1">
    <source>
        <dbReference type="SAM" id="SignalP"/>
    </source>
</evidence>
<feature type="signal peptide" evidence="1">
    <location>
        <begin position="1"/>
        <end position="24"/>
    </location>
</feature>
<evidence type="ECO:0000313" key="3">
    <source>
        <dbReference type="Proteomes" id="UP000545037"/>
    </source>
</evidence>
<keyword evidence="3" id="KW-1185">Reference proteome</keyword>
<keyword evidence="1" id="KW-0732">Signal</keyword>
<dbReference type="RefSeq" id="WP_183213919.1">
    <property type="nucleotide sequence ID" value="NZ_JACHOR010000004.1"/>
</dbReference>
<protein>
    <submittedName>
        <fullName evidence="2">Uncharacterized protein</fullName>
    </submittedName>
</protein>
<comment type="caution">
    <text evidence="2">The sequence shown here is derived from an EMBL/GenBank/DDBJ whole genome shotgun (WGS) entry which is preliminary data.</text>
</comment>
<sequence length="308" mass="32565">MRVRIKTWASAAFGAVALSAIAGAAAAQCVSGCQPPPPPPTHPCCTLPPPPTYPPVHPGGGGSDYGGDYGGGGRGGVNVNVNVRNNVNSSSNANAEARSSLNARSTGAASGRSYGNIGGGAGGSAFVSVEQPYPTAINGLNVESAAVAQVIQVPYEEWRRFEKRVVIQAVCIDDRNIPHPASQVRPDREVDGDYEGELYRCIAGSRLQVTIAEYLDRVSFDGGDILACEKGQALWHGRGGFVECRTQKRERDCNERSLLRRYGAGIKFLTIIREEKFTAYREEVVQAAGVSVINSSIVLDGGVGGRVF</sequence>
<organism evidence="2 3">
    <name type="scientific">Brevundimonas variabilis</name>
    <dbReference type="NCBI Taxonomy" id="74312"/>
    <lineage>
        <taxon>Bacteria</taxon>
        <taxon>Pseudomonadati</taxon>
        <taxon>Pseudomonadota</taxon>
        <taxon>Alphaproteobacteria</taxon>
        <taxon>Caulobacterales</taxon>
        <taxon>Caulobacteraceae</taxon>
        <taxon>Brevundimonas</taxon>
    </lineage>
</organism>
<proteinExistence type="predicted"/>
<accession>A0A7W9CJR9</accession>
<gene>
    <name evidence="2" type="ORF">GGR13_002567</name>
</gene>
<reference evidence="2 3" key="1">
    <citation type="submission" date="2020-08" db="EMBL/GenBank/DDBJ databases">
        <title>Genomic Encyclopedia of Type Strains, Phase IV (KMG-IV): sequencing the most valuable type-strain genomes for metagenomic binning, comparative biology and taxonomic classification.</title>
        <authorList>
            <person name="Goeker M."/>
        </authorList>
    </citation>
    <scope>NUCLEOTIDE SEQUENCE [LARGE SCALE GENOMIC DNA]</scope>
    <source>
        <strain evidence="2 3">DSM 4737</strain>
    </source>
</reference>
<feature type="chain" id="PRO_5031037449" evidence="1">
    <location>
        <begin position="25"/>
        <end position="308"/>
    </location>
</feature>
<evidence type="ECO:0000313" key="2">
    <source>
        <dbReference type="EMBL" id="MBB5746960.1"/>
    </source>
</evidence>
<dbReference type="Proteomes" id="UP000545037">
    <property type="component" value="Unassembled WGS sequence"/>
</dbReference>
<dbReference type="EMBL" id="JACHOR010000004">
    <property type="protein sequence ID" value="MBB5746960.1"/>
    <property type="molecule type" value="Genomic_DNA"/>
</dbReference>